<comment type="caution">
    <text evidence="2">The sequence shown here is derived from an EMBL/GenBank/DDBJ whole genome shotgun (WGS) entry which is preliminary data.</text>
</comment>
<feature type="region of interest" description="Disordered" evidence="1">
    <location>
        <begin position="89"/>
        <end position="124"/>
    </location>
</feature>
<evidence type="ECO:0000313" key="3">
    <source>
        <dbReference type="Proteomes" id="UP001066276"/>
    </source>
</evidence>
<feature type="compositionally biased region" description="Low complexity" evidence="1">
    <location>
        <begin position="104"/>
        <end position="116"/>
    </location>
</feature>
<protein>
    <submittedName>
        <fullName evidence="2">Uncharacterized protein</fullName>
    </submittedName>
</protein>
<proteinExistence type="predicted"/>
<keyword evidence="3" id="KW-1185">Reference proteome</keyword>
<sequence>MSPGFGRNRARGEEGDPGYRSQSSPPQLGALLSSILRLKKGGDGTPLSPSVLRRARWGGQQPLDLHPRPQPRPSSLLARGLLPAAPTRGVARTAAGVPRSQVCSESGPGSSGTSPELRQPALGAAFSPRPHLDVVFAGCGAELF</sequence>
<dbReference type="AlphaFoldDB" id="A0AAV7UY70"/>
<dbReference type="EMBL" id="JANPWB010000004">
    <property type="protein sequence ID" value="KAJ1193858.1"/>
    <property type="molecule type" value="Genomic_DNA"/>
</dbReference>
<name>A0AAV7UY70_PLEWA</name>
<evidence type="ECO:0000313" key="2">
    <source>
        <dbReference type="EMBL" id="KAJ1193858.1"/>
    </source>
</evidence>
<organism evidence="2 3">
    <name type="scientific">Pleurodeles waltl</name>
    <name type="common">Iberian ribbed newt</name>
    <dbReference type="NCBI Taxonomy" id="8319"/>
    <lineage>
        <taxon>Eukaryota</taxon>
        <taxon>Metazoa</taxon>
        <taxon>Chordata</taxon>
        <taxon>Craniata</taxon>
        <taxon>Vertebrata</taxon>
        <taxon>Euteleostomi</taxon>
        <taxon>Amphibia</taxon>
        <taxon>Batrachia</taxon>
        <taxon>Caudata</taxon>
        <taxon>Salamandroidea</taxon>
        <taxon>Salamandridae</taxon>
        <taxon>Pleurodelinae</taxon>
        <taxon>Pleurodeles</taxon>
    </lineage>
</organism>
<accession>A0AAV7UY70</accession>
<gene>
    <name evidence="2" type="ORF">NDU88_003154</name>
</gene>
<feature type="region of interest" description="Disordered" evidence="1">
    <location>
        <begin position="1"/>
        <end position="77"/>
    </location>
</feature>
<reference evidence="2" key="1">
    <citation type="journal article" date="2022" name="bioRxiv">
        <title>Sequencing and chromosome-scale assembly of the giantPleurodeles waltlgenome.</title>
        <authorList>
            <person name="Brown T."/>
            <person name="Elewa A."/>
            <person name="Iarovenko S."/>
            <person name="Subramanian E."/>
            <person name="Araus A.J."/>
            <person name="Petzold A."/>
            <person name="Susuki M."/>
            <person name="Suzuki K.-i.T."/>
            <person name="Hayashi T."/>
            <person name="Toyoda A."/>
            <person name="Oliveira C."/>
            <person name="Osipova E."/>
            <person name="Leigh N.D."/>
            <person name="Simon A."/>
            <person name="Yun M.H."/>
        </authorList>
    </citation>
    <scope>NUCLEOTIDE SEQUENCE</scope>
    <source>
        <strain evidence="2">20211129_DDA</strain>
        <tissue evidence="2">Liver</tissue>
    </source>
</reference>
<dbReference type="Proteomes" id="UP001066276">
    <property type="component" value="Chromosome 2_2"/>
</dbReference>
<evidence type="ECO:0000256" key="1">
    <source>
        <dbReference type="SAM" id="MobiDB-lite"/>
    </source>
</evidence>